<evidence type="ECO:0000313" key="2">
    <source>
        <dbReference type="EMBL" id="PWK23335.1"/>
    </source>
</evidence>
<keyword evidence="2" id="KW-0255">Endonuclease</keyword>
<evidence type="ECO:0000259" key="1">
    <source>
        <dbReference type="Pfam" id="PF05685"/>
    </source>
</evidence>
<reference evidence="2 3" key="1">
    <citation type="submission" date="2018-05" db="EMBL/GenBank/DDBJ databases">
        <title>Genomic Encyclopedia of Archaeal and Bacterial Type Strains, Phase II (KMG-II): from individual species to whole genera.</title>
        <authorList>
            <person name="Goeker M."/>
        </authorList>
    </citation>
    <scope>NUCLEOTIDE SEQUENCE [LARGE SCALE GENOMIC DNA]</scope>
    <source>
        <strain evidence="2 3">DSM 22214</strain>
    </source>
</reference>
<dbReference type="Gene3D" id="3.90.1570.10">
    <property type="entry name" value="tt1808, chain A"/>
    <property type="match status" value="1"/>
</dbReference>
<dbReference type="InterPro" id="IPR011335">
    <property type="entry name" value="Restrct_endonuc-II-like"/>
</dbReference>
<accession>A0A316DZM4</accession>
<keyword evidence="2" id="KW-0378">Hydrolase</keyword>
<gene>
    <name evidence="2" type="ORF">LV89_03152</name>
</gene>
<dbReference type="SUPFAM" id="SSF52980">
    <property type="entry name" value="Restriction endonuclease-like"/>
    <property type="match status" value="1"/>
</dbReference>
<name>A0A316DZM4_9BACT</name>
<organism evidence="2 3">
    <name type="scientific">Arcicella aurantiaca</name>
    <dbReference type="NCBI Taxonomy" id="591202"/>
    <lineage>
        <taxon>Bacteria</taxon>
        <taxon>Pseudomonadati</taxon>
        <taxon>Bacteroidota</taxon>
        <taxon>Cytophagia</taxon>
        <taxon>Cytophagales</taxon>
        <taxon>Flectobacillaceae</taxon>
        <taxon>Arcicella</taxon>
    </lineage>
</organism>
<proteinExistence type="predicted"/>
<dbReference type="RefSeq" id="WP_109743857.1">
    <property type="nucleotide sequence ID" value="NZ_QGGO01000017.1"/>
</dbReference>
<protein>
    <submittedName>
        <fullName evidence="2">Uma2 family endonuclease</fullName>
    </submittedName>
</protein>
<dbReference type="PANTHER" id="PTHR34107">
    <property type="entry name" value="SLL0198 PROTEIN-RELATED"/>
    <property type="match status" value="1"/>
</dbReference>
<comment type="caution">
    <text evidence="2">The sequence shown here is derived from an EMBL/GenBank/DDBJ whole genome shotgun (WGS) entry which is preliminary data.</text>
</comment>
<dbReference type="CDD" id="cd06260">
    <property type="entry name" value="DUF820-like"/>
    <property type="match status" value="1"/>
</dbReference>
<evidence type="ECO:0000313" key="3">
    <source>
        <dbReference type="Proteomes" id="UP000245489"/>
    </source>
</evidence>
<dbReference type="EMBL" id="QGGO01000017">
    <property type="protein sequence ID" value="PWK23335.1"/>
    <property type="molecule type" value="Genomic_DNA"/>
</dbReference>
<dbReference type="Pfam" id="PF05685">
    <property type="entry name" value="Uma2"/>
    <property type="match status" value="1"/>
</dbReference>
<keyword evidence="2" id="KW-0540">Nuclease</keyword>
<dbReference type="InterPro" id="IPR008538">
    <property type="entry name" value="Uma2"/>
</dbReference>
<dbReference type="OrthoDB" id="947485at2"/>
<dbReference type="PANTHER" id="PTHR34107:SF4">
    <property type="entry name" value="SLL1222 PROTEIN"/>
    <property type="match status" value="1"/>
</dbReference>
<dbReference type="GO" id="GO:0004519">
    <property type="term" value="F:endonuclease activity"/>
    <property type="evidence" value="ECO:0007669"/>
    <property type="project" value="UniProtKB-KW"/>
</dbReference>
<feature type="domain" description="Putative restriction endonuclease" evidence="1">
    <location>
        <begin position="14"/>
        <end position="181"/>
    </location>
</feature>
<keyword evidence="3" id="KW-1185">Reference proteome</keyword>
<dbReference type="Proteomes" id="UP000245489">
    <property type="component" value="Unassembled WGS sequence"/>
</dbReference>
<sequence>MVATKDTLALPKTLEEFMAWEPEDGFKYEWNDGEIIKFIGMNKTQVFIYEALNQLFIEKGLWKLGTFISEYDVQLTGIQMRRPDIAFLSKEQIALTKQGEDEIPEFVIEVISGNDKANKVEEKTVEYFKAGAGGVPLKVLWLIYPDNKTVQVYTSLKQAQICYDDDICSASPVLPDFEIKVNDIFA</sequence>
<dbReference type="AlphaFoldDB" id="A0A316DZM4"/>
<dbReference type="InterPro" id="IPR012296">
    <property type="entry name" value="Nuclease_put_TT1808"/>
</dbReference>